<reference evidence="4 5" key="1">
    <citation type="submission" date="2014-12" db="EMBL/GenBank/DDBJ databases">
        <title>Draft genome sequence of Terrisporobacter sp. 08-306576, isolated from the blood culture of a bacteremia patient.</title>
        <authorList>
            <person name="Lund L.C."/>
            <person name="Sydenham T.V."/>
            <person name="Hogh S.V."/>
            <person name="Skov M.N."/>
            <person name="Kemp M."/>
            <person name="Justesen U.S."/>
        </authorList>
    </citation>
    <scope>NUCLEOTIDE SEQUENCE [LARGE SCALE GENOMIC DNA]</scope>
    <source>
        <strain evidence="4 5">08-306576</strain>
    </source>
</reference>
<dbReference type="AlphaFoldDB" id="A0A0B3VZV5"/>
<sequence>MTSKVKSILLFMITLFIIISNSQEISSLVGNTDIFFKNGSREEKIIALTFDDGPHPKETHQILDVLDKYNIKGTFFVVGKHANWYSKPLIRASKEGHEIGNHTFSHPDISNLSSDDIKREIKECEDTLLKLTGKRPTLFRPPYGSYSEEKLGEIAKESGYKIILWTTIDAKDWKNPPPSQISDTIINKAKNGDIILLHDYGTENTVKALDTIIPEMIKKGYKFVTVSELINK</sequence>
<dbReference type="InterPro" id="IPR002509">
    <property type="entry name" value="NODB_dom"/>
</dbReference>
<dbReference type="GO" id="GO:0016810">
    <property type="term" value="F:hydrolase activity, acting on carbon-nitrogen (but not peptide) bonds"/>
    <property type="evidence" value="ECO:0007669"/>
    <property type="project" value="InterPro"/>
</dbReference>
<dbReference type="STRING" id="1577792.QX51_02960"/>
<dbReference type="GO" id="GO:0016020">
    <property type="term" value="C:membrane"/>
    <property type="evidence" value="ECO:0007669"/>
    <property type="project" value="TreeGrafter"/>
</dbReference>
<dbReference type="CDD" id="cd10917">
    <property type="entry name" value="CE4_NodB_like_6s_7s"/>
    <property type="match status" value="1"/>
</dbReference>
<dbReference type="Proteomes" id="UP000031189">
    <property type="component" value="Unassembled WGS sequence"/>
</dbReference>
<proteinExistence type="predicted"/>
<dbReference type="PROSITE" id="PS51677">
    <property type="entry name" value="NODB"/>
    <property type="match status" value="1"/>
</dbReference>
<dbReference type="EMBL" id="JWHR01000037">
    <property type="protein sequence ID" value="KHS58389.1"/>
    <property type="molecule type" value="Genomic_DNA"/>
</dbReference>
<organism evidence="4 5">
    <name type="scientific">Terrisporobacter othiniensis</name>
    <dbReference type="NCBI Taxonomy" id="1577792"/>
    <lineage>
        <taxon>Bacteria</taxon>
        <taxon>Bacillati</taxon>
        <taxon>Bacillota</taxon>
        <taxon>Clostridia</taxon>
        <taxon>Peptostreptococcales</taxon>
        <taxon>Peptostreptococcaceae</taxon>
        <taxon>Terrisporobacter</taxon>
    </lineage>
</organism>
<dbReference type="PANTHER" id="PTHR10587">
    <property type="entry name" value="GLYCOSYL TRANSFERASE-RELATED"/>
    <property type="match status" value="1"/>
</dbReference>
<dbReference type="SUPFAM" id="SSF88713">
    <property type="entry name" value="Glycoside hydrolase/deacetylase"/>
    <property type="match status" value="1"/>
</dbReference>
<feature type="domain" description="NodB homology" evidence="3">
    <location>
        <begin position="44"/>
        <end position="224"/>
    </location>
</feature>
<dbReference type="GO" id="GO:0005975">
    <property type="term" value="P:carbohydrate metabolic process"/>
    <property type="evidence" value="ECO:0007669"/>
    <property type="project" value="InterPro"/>
</dbReference>
<protein>
    <submittedName>
        <fullName evidence="4">Chitooligosaccharide deacetylase</fullName>
    </submittedName>
</protein>
<dbReference type="PANTHER" id="PTHR10587:SF133">
    <property type="entry name" value="CHITIN DEACETYLASE 1-RELATED"/>
    <property type="match status" value="1"/>
</dbReference>
<keyword evidence="1" id="KW-0479">Metal-binding</keyword>
<accession>A0A0B3VZV5</accession>
<keyword evidence="2" id="KW-0378">Hydrolase</keyword>
<dbReference type="Pfam" id="PF01522">
    <property type="entry name" value="Polysacc_deac_1"/>
    <property type="match status" value="1"/>
</dbReference>
<dbReference type="InterPro" id="IPR050248">
    <property type="entry name" value="Polysacc_deacetylase_ArnD"/>
</dbReference>
<dbReference type="OrthoDB" id="258610at2"/>
<gene>
    <name evidence="4" type="ORF">QX51_02960</name>
</gene>
<comment type="caution">
    <text evidence="4">The sequence shown here is derived from an EMBL/GenBank/DDBJ whole genome shotgun (WGS) entry which is preliminary data.</text>
</comment>
<keyword evidence="5" id="KW-1185">Reference proteome</keyword>
<evidence type="ECO:0000256" key="1">
    <source>
        <dbReference type="ARBA" id="ARBA00022723"/>
    </source>
</evidence>
<evidence type="ECO:0000313" key="4">
    <source>
        <dbReference type="EMBL" id="KHS58389.1"/>
    </source>
</evidence>
<evidence type="ECO:0000259" key="3">
    <source>
        <dbReference type="PROSITE" id="PS51677"/>
    </source>
</evidence>
<evidence type="ECO:0000313" key="5">
    <source>
        <dbReference type="Proteomes" id="UP000031189"/>
    </source>
</evidence>
<dbReference type="Gene3D" id="3.20.20.370">
    <property type="entry name" value="Glycoside hydrolase/deacetylase"/>
    <property type="match status" value="1"/>
</dbReference>
<evidence type="ECO:0000256" key="2">
    <source>
        <dbReference type="ARBA" id="ARBA00022801"/>
    </source>
</evidence>
<name>A0A0B3VZV5_9FIRM</name>
<dbReference type="InterPro" id="IPR011330">
    <property type="entry name" value="Glyco_hydro/deAcase_b/a-brl"/>
</dbReference>
<dbReference type="GO" id="GO:0046872">
    <property type="term" value="F:metal ion binding"/>
    <property type="evidence" value="ECO:0007669"/>
    <property type="project" value="UniProtKB-KW"/>
</dbReference>
<dbReference type="RefSeq" id="WP_039678425.1">
    <property type="nucleotide sequence ID" value="NZ_JWHR01000037.1"/>
</dbReference>